<keyword evidence="2" id="KW-1185">Reference proteome</keyword>
<accession>G0MXQ5</accession>
<evidence type="ECO:0000313" key="2">
    <source>
        <dbReference type="Proteomes" id="UP000008068"/>
    </source>
</evidence>
<dbReference type="EMBL" id="GL379819">
    <property type="protein sequence ID" value="EGT47148.1"/>
    <property type="molecule type" value="Genomic_DNA"/>
</dbReference>
<sequence>MNKNRHLPGSQSSI</sequence>
<dbReference type="Proteomes" id="UP000008068">
    <property type="component" value="Unassembled WGS sequence"/>
</dbReference>
<gene>
    <name evidence="1" type="ORF">CAEBREN_31296</name>
</gene>
<protein>
    <submittedName>
        <fullName evidence="1">Uncharacterized protein</fullName>
    </submittedName>
</protein>
<proteinExistence type="predicted"/>
<reference evidence="2" key="1">
    <citation type="submission" date="2011-07" db="EMBL/GenBank/DDBJ databases">
        <authorList>
            <consortium name="Caenorhabditis brenneri Sequencing and Analysis Consortium"/>
            <person name="Wilson R.K."/>
        </authorList>
    </citation>
    <scope>NUCLEOTIDE SEQUENCE [LARGE SCALE GENOMIC DNA]</scope>
    <source>
        <strain evidence="2">PB2801</strain>
    </source>
</reference>
<evidence type="ECO:0000313" key="1">
    <source>
        <dbReference type="EMBL" id="EGT47148.1"/>
    </source>
</evidence>
<organism evidence="2">
    <name type="scientific">Caenorhabditis brenneri</name>
    <name type="common">Nematode worm</name>
    <dbReference type="NCBI Taxonomy" id="135651"/>
    <lineage>
        <taxon>Eukaryota</taxon>
        <taxon>Metazoa</taxon>
        <taxon>Ecdysozoa</taxon>
        <taxon>Nematoda</taxon>
        <taxon>Chromadorea</taxon>
        <taxon>Rhabditida</taxon>
        <taxon>Rhabditina</taxon>
        <taxon>Rhabditomorpha</taxon>
        <taxon>Rhabditoidea</taxon>
        <taxon>Rhabditidae</taxon>
        <taxon>Peloderinae</taxon>
        <taxon>Caenorhabditis</taxon>
    </lineage>
</organism>
<dbReference type="InParanoid" id="G0MXQ5"/>
<name>G0MXQ5_CAEBE</name>